<gene>
    <name evidence="2" type="ORF">OV079_49590</name>
</gene>
<dbReference type="RefSeq" id="WP_267777407.1">
    <property type="nucleotide sequence ID" value="NZ_JAPNKE010000002.1"/>
</dbReference>
<evidence type="ECO:0000313" key="2">
    <source>
        <dbReference type="EMBL" id="MCY1013452.1"/>
    </source>
</evidence>
<name>A0A9X3J255_9BACT</name>
<protein>
    <submittedName>
        <fullName evidence="2">Uncharacterized protein</fullName>
    </submittedName>
</protein>
<dbReference type="Proteomes" id="UP001150924">
    <property type="component" value="Unassembled WGS sequence"/>
</dbReference>
<feature type="compositionally biased region" description="Polar residues" evidence="1">
    <location>
        <begin position="126"/>
        <end position="136"/>
    </location>
</feature>
<feature type="region of interest" description="Disordered" evidence="1">
    <location>
        <begin position="123"/>
        <end position="142"/>
    </location>
</feature>
<evidence type="ECO:0000256" key="1">
    <source>
        <dbReference type="SAM" id="MobiDB-lite"/>
    </source>
</evidence>
<proteinExistence type="predicted"/>
<accession>A0A9X3J255</accession>
<organism evidence="2 3">
    <name type="scientific">Nannocystis pusilla</name>
    <dbReference type="NCBI Taxonomy" id="889268"/>
    <lineage>
        <taxon>Bacteria</taxon>
        <taxon>Pseudomonadati</taxon>
        <taxon>Myxococcota</taxon>
        <taxon>Polyangia</taxon>
        <taxon>Nannocystales</taxon>
        <taxon>Nannocystaceae</taxon>
        <taxon>Nannocystis</taxon>
    </lineage>
</organism>
<sequence length="156" mass="16314">MHRKILLALSLACLPSTGCDSQACTLIGCGSTFQIALQRDAWTAGEYTVTVVADGETIECAATLPLQCEAPPACPQNSPFILGLEGCALDPSQHKLGNIEFQQGHAPKSVALQIHQDGALLGEGQYSPTYSESQPNGPDCEPTCVGADSVTLALKE</sequence>
<comment type="caution">
    <text evidence="2">The sequence shown here is derived from an EMBL/GenBank/DDBJ whole genome shotgun (WGS) entry which is preliminary data.</text>
</comment>
<dbReference type="EMBL" id="JAPNKE010000002">
    <property type="protein sequence ID" value="MCY1013452.1"/>
    <property type="molecule type" value="Genomic_DNA"/>
</dbReference>
<keyword evidence="3" id="KW-1185">Reference proteome</keyword>
<evidence type="ECO:0000313" key="3">
    <source>
        <dbReference type="Proteomes" id="UP001150924"/>
    </source>
</evidence>
<reference evidence="2" key="1">
    <citation type="submission" date="2022-11" db="EMBL/GenBank/DDBJ databases">
        <title>Minimal conservation of predation-associated metabolite biosynthetic gene clusters underscores biosynthetic potential of Myxococcota including descriptions for ten novel species: Archangium lansinium sp. nov., Myxococcus landrumus sp. nov., Nannocystis bai.</title>
        <authorList>
            <person name="Ahearne A."/>
            <person name="Stevens C."/>
            <person name="Phillips K."/>
        </authorList>
    </citation>
    <scope>NUCLEOTIDE SEQUENCE</scope>
    <source>
        <strain evidence="2">Na p29</strain>
    </source>
</reference>
<dbReference type="AlphaFoldDB" id="A0A9X3J255"/>